<dbReference type="InterPro" id="IPR036249">
    <property type="entry name" value="Thioredoxin-like_sf"/>
</dbReference>
<sequence length="607" mass="70144">MRPTLETNNTKNPLSLSMISGEKTGYDCYSVDLKFHLAFRTLLVTQLSHGHYSGLTLHLEYLHYYGNHRWQLLVNLICLAPLSLLIFVEHPSERNKITANEKLHSSKMYKVSPYYDSNFEITPRNFMYHMLNLSKIGNNARVKLNGKQAAVKNGENHSQTEHQISDSSEKNEQHDLRLSAINEKIQFVRNMVDKMIKLYGLDVSASEKRLFISSAEVKNPEITIERKKDTSLFFLSYDNSKFVDFFKKTSSVGEIIIHIPVLVDPAVICALYLTLACHPDVTLTPCIHSSAMSKSIPFYDLFSSLPQNAEGDIQIKVRMMWINKPENFPVVQIDLKKHIICGAVAVLKVLAVLAGFHKIYHNQENAQRKVDYWCWAALRYKKDTTNILKMLNASLTDECIVGSRLSLADVFMWSQLFMDNSKPKTLHLENIQRFTRKNMPFLRGRMPIRRTLYYLEKGDIYLREEVKIFTIGFNPVKKNSEGAKFFTFWHWAQLQYKNPYVQFLKLRLKTPLPFVQAFLKSGEEVLMDIDGYTAEEVRSRIVAILGKTEKLLQYERLTQAKLDNPAQFGEKCARQCICEIQGQRPCSGLIPVPEYLSGRWRWNKNLS</sequence>
<name>A0A0V1LP46_9BILA</name>
<reference evidence="10 11" key="1">
    <citation type="submission" date="2015-05" db="EMBL/GenBank/DDBJ databases">
        <title>Evolution of Trichinella species and genotypes.</title>
        <authorList>
            <person name="Korhonen P.K."/>
            <person name="Edoardo P."/>
            <person name="Giuseppe L.R."/>
            <person name="Gasser R.B."/>
        </authorList>
    </citation>
    <scope>NUCLEOTIDE SEQUENCE [LARGE SCALE GENOMIC DNA]</scope>
    <source>
        <strain evidence="10">ISS10</strain>
    </source>
</reference>
<dbReference type="InterPro" id="IPR040049">
    <property type="entry name" value="Ribosomal_mS25/mL61"/>
</dbReference>
<accession>A0A0V1LP46</accession>
<dbReference type="PANTHER" id="PTHR13274">
    <property type="entry name" value="MITOCHONDRIAL RIBOSOMAL PROTEIN S25"/>
    <property type="match status" value="1"/>
</dbReference>
<dbReference type="GO" id="GO:1990904">
    <property type="term" value="C:ribonucleoprotein complex"/>
    <property type="evidence" value="ECO:0007669"/>
    <property type="project" value="UniProtKB-KW"/>
</dbReference>
<dbReference type="STRING" id="6335.A0A0V1LP46"/>
<evidence type="ECO:0000256" key="7">
    <source>
        <dbReference type="ARBA" id="ARBA00035369"/>
    </source>
</evidence>
<organism evidence="10 11">
    <name type="scientific">Trichinella nativa</name>
    <dbReference type="NCBI Taxonomy" id="6335"/>
    <lineage>
        <taxon>Eukaryota</taxon>
        <taxon>Metazoa</taxon>
        <taxon>Ecdysozoa</taxon>
        <taxon>Nematoda</taxon>
        <taxon>Enoplea</taxon>
        <taxon>Dorylaimia</taxon>
        <taxon>Trichinellida</taxon>
        <taxon>Trichinellidae</taxon>
        <taxon>Trichinella</taxon>
    </lineage>
</organism>
<dbReference type="InterPro" id="IPR036282">
    <property type="entry name" value="Glutathione-S-Trfase_C_sf"/>
</dbReference>
<dbReference type="EMBL" id="JYDW01000020">
    <property type="protein sequence ID" value="KRZ61243.1"/>
    <property type="molecule type" value="Genomic_DNA"/>
</dbReference>
<proteinExistence type="inferred from homology"/>
<evidence type="ECO:0000259" key="9">
    <source>
        <dbReference type="SMART" id="SM00916"/>
    </source>
</evidence>
<keyword evidence="4" id="KW-0496">Mitochondrion</keyword>
<evidence type="ECO:0000256" key="2">
    <source>
        <dbReference type="ARBA" id="ARBA00008046"/>
    </source>
</evidence>
<dbReference type="SUPFAM" id="SSF52833">
    <property type="entry name" value="Thioredoxin-like"/>
    <property type="match status" value="1"/>
</dbReference>
<gene>
    <name evidence="10" type="primary">AIMP2</name>
    <name evidence="10" type="ORF">T02_10114</name>
</gene>
<evidence type="ECO:0000313" key="11">
    <source>
        <dbReference type="Proteomes" id="UP000054721"/>
    </source>
</evidence>
<evidence type="ECO:0000256" key="3">
    <source>
        <dbReference type="ARBA" id="ARBA00022980"/>
    </source>
</evidence>
<feature type="compositionally biased region" description="Basic and acidic residues" evidence="8">
    <location>
        <begin position="154"/>
        <end position="173"/>
    </location>
</feature>
<dbReference type="SUPFAM" id="SSF47616">
    <property type="entry name" value="GST C-terminal domain-like"/>
    <property type="match status" value="1"/>
</dbReference>
<evidence type="ECO:0000256" key="1">
    <source>
        <dbReference type="ARBA" id="ARBA00004173"/>
    </source>
</evidence>
<protein>
    <recommendedName>
        <fullName evidence="6">Small ribosomal subunit protein mS25</fullName>
    </recommendedName>
    <alternativeName>
        <fullName evidence="7">28S ribosomal protein S25, mitochondrial</fullName>
    </alternativeName>
</protein>
<evidence type="ECO:0000256" key="4">
    <source>
        <dbReference type="ARBA" id="ARBA00023128"/>
    </source>
</evidence>
<evidence type="ECO:0000256" key="8">
    <source>
        <dbReference type="SAM" id="MobiDB-lite"/>
    </source>
</evidence>
<dbReference type="AlphaFoldDB" id="A0A0V1LP46"/>
<dbReference type="SMART" id="SM00916">
    <property type="entry name" value="L51_S25_CI-B8"/>
    <property type="match status" value="1"/>
</dbReference>
<dbReference type="Gene3D" id="1.20.1050.130">
    <property type="match status" value="1"/>
</dbReference>
<comment type="caution">
    <text evidence="10">The sequence shown here is derived from an EMBL/GenBank/DDBJ whole genome shotgun (WGS) entry which is preliminary data.</text>
</comment>
<feature type="region of interest" description="Disordered" evidence="8">
    <location>
        <begin position="150"/>
        <end position="173"/>
    </location>
</feature>
<dbReference type="InterPro" id="IPR007741">
    <property type="entry name" value="Ribosomal_mL43/mS25/NADH_DH"/>
</dbReference>
<dbReference type="GO" id="GO:0003735">
    <property type="term" value="F:structural constituent of ribosome"/>
    <property type="evidence" value="ECO:0007669"/>
    <property type="project" value="InterPro"/>
</dbReference>
<dbReference type="PANTHER" id="PTHR13274:SF2">
    <property type="entry name" value="SMALL RIBOSOMAL SUBUNIT PROTEIN MS25"/>
    <property type="match status" value="1"/>
</dbReference>
<keyword evidence="3 10" id="KW-0689">Ribosomal protein</keyword>
<dbReference type="GO" id="GO:0005840">
    <property type="term" value="C:ribosome"/>
    <property type="evidence" value="ECO:0007669"/>
    <property type="project" value="UniProtKB-KW"/>
</dbReference>
<keyword evidence="11" id="KW-1185">Reference proteome</keyword>
<dbReference type="Proteomes" id="UP000054721">
    <property type="component" value="Unassembled WGS sequence"/>
</dbReference>
<comment type="subcellular location">
    <subcellularLocation>
        <location evidence="1">Mitochondrion</location>
    </subcellularLocation>
</comment>
<evidence type="ECO:0000256" key="6">
    <source>
        <dbReference type="ARBA" id="ARBA00035139"/>
    </source>
</evidence>
<comment type="similarity">
    <text evidence="2">Belongs to the mitochondrion-specific ribosomal protein mS25 family.</text>
</comment>
<evidence type="ECO:0000313" key="10">
    <source>
        <dbReference type="EMBL" id="KRZ61243.1"/>
    </source>
</evidence>
<evidence type="ECO:0000256" key="5">
    <source>
        <dbReference type="ARBA" id="ARBA00023274"/>
    </source>
</evidence>
<keyword evidence="5" id="KW-0687">Ribonucleoprotein</keyword>
<dbReference type="OrthoDB" id="5919182at2759"/>
<dbReference type="GO" id="GO:0005739">
    <property type="term" value="C:mitochondrion"/>
    <property type="evidence" value="ECO:0007669"/>
    <property type="project" value="UniProtKB-SubCell"/>
</dbReference>
<feature type="domain" description="Ribosomal protein/NADH dehydrogenase" evidence="9">
    <location>
        <begin position="476"/>
        <end position="548"/>
    </location>
</feature>